<organism evidence="1 2">
    <name type="scientific">Mycolicibacterium parafortuitum</name>
    <name type="common">Mycobacterium parafortuitum</name>
    <dbReference type="NCBI Taxonomy" id="39692"/>
    <lineage>
        <taxon>Bacteria</taxon>
        <taxon>Bacillati</taxon>
        <taxon>Actinomycetota</taxon>
        <taxon>Actinomycetes</taxon>
        <taxon>Mycobacteriales</taxon>
        <taxon>Mycobacteriaceae</taxon>
        <taxon>Mycolicibacterium</taxon>
    </lineage>
</organism>
<dbReference type="EMBL" id="UEGS01000001">
    <property type="protein sequence ID" value="SRX79356.1"/>
    <property type="molecule type" value="Genomic_DNA"/>
</dbReference>
<dbReference type="Pfam" id="PF10604">
    <property type="entry name" value="Polyketide_cyc2"/>
    <property type="match status" value="1"/>
</dbReference>
<accession>A0A375YE00</accession>
<name>A0A375YE00_MYCPF</name>
<dbReference type="InterPro" id="IPR023393">
    <property type="entry name" value="START-like_dom_sf"/>
</dbReference>
<dbReference type="Proteomes" id="UP000252008">
    <property type="component" value="Unassembled WGS sequence"/>
</dbReference>
<dbReference type="AlphaFoldDB" id="A0A375YE00"/>
<evidence type="ECO:0000313" key="1">
    <source>
        <dbReference type="EMBL" id="SRX79356.1"/>
    </source>
</evidence>
<reference evidence="1 2" key="1">
    <citation type="submission" date="2018-05" db="EMBL/GenBank/DDBJ databases">
        <authorList>
            <consortium name="IHU Genomes"/>
        </authorList>
    </citation>
    <scope>NUCLEOTIDE SEQUENCE [LARGE SCALE GENOMIC DNA]</scope>
    <source>
        <strain evidence="1 2">P7335</strain>
    </source>
</reference>
<sequence>MSTVSRTFTVDSPPALTLEYLKDFRHAEEWDPGTRSCARIDTGPITEGAYWHHVSKLLGLTVELTYRLDDVTERRLVFVGENQSARTTDTITVEPKGAGSTITYRSDVETYGTAWIFRPLIRLVLRQRAADTERQMSSVLVNLATVPGERA</sequence>
<keyword evidence="2" id="KW-1185">Reference proteome</keyword>
<dbReference type="STRING" id="39692.BST38_16195"/>
<protein>
    <submittedName>
        <fullName evidence="1">Protein CdfA [Nakamurella multipartita DSM]</fullName>
    </submittedName>
</protein>
<gene>
    <name evidence="1" type="ORF">MPP7335_01093</name>
</gene>
<proteinExistence type="predicted"/>
<evidence type="ECO:0000313" key="2">
    <source>
        <dbReference type="Proteomes" id="UP000252008"/>
    </source>
</evidence>
<dbReference type="Gene3D" id="3.30.530.20">
    <property type="match status" value="1"/>
</dbReference>
<dbReference type="InterPro" id="IPR019587">
    <property type="entry name" value="Polyketide_cyclase/dehydratase"/>
</dbReference>
<dbReference type="RefSeq" id="WP_083144353.1">
    <property type="nucleotide sequence ID" value="NZ_MVID01000014.1"/>
</dbReference>
<dbReference type="SUPFAM" id="SSF55961">
    <property type="entry name" value="Bet v1-like"/>
    <property type="match status" value="1"/>
</dbReference>